<dbReference type="Proteomes" id="UP000499080">
    <property type="component" value="Unassembled WGS sequence"/>
</dbReference>
<feature type="non-terminal residue" evidence="1">
    <location>
        <position position="1"/>
    </location>
</feature>
<accession>A0A4Y2BPB0</accession>
<proteinExistence type="predicted"/>
<comment type="caution">
    <text evidence="1">The sequence shown here is derived from an EMBL/GenBank/DDBJ whole genome shotgun (WGS) entry which is preliminary data.</text>
</comment>
<dbReference type="AlphaFoldDB" id="A0A4Y2BPB0"/>
<sequence length="83" mass="9524">MKITFILRAADKNGALRVSETSWRKALAQETKLAEVLEKDFLRVIWARWHLMEFNEAFAPLYPHLLSFPGTGLLCQIIRLAAP</sequence>
<reference evidence="1 2" key="1">
    <citation type="journal article" date="2019" name="Sci. Rep.">
        <title>Orb-weaving spider Araneus ventricosus genome elucidates the spidroin gene catalogue.</title>
        <authorList>
            <person name="Kono N."/>
            <person name="Nakamura H."/>
            <person name="Ohtoshi R."/>
            <person name="Moran D.A.P."/>
            <person name="Shinohara A."/>
            <person name="Yoshida Y."/>
            <person name="Fujiwara M."/>
            <person name="Mori M."/>
            <person name="Tomita M."/>
            <person name="Arakawa K."/>
        </authorList>
    </citation>
    <scope>NUCLEOTIDE SEQUENCE [LARGE SCALE GENOMIC DNA]</scope>
</reference>
<dbReference type="EMBL" id="BGPR01083899">
    <property type="protein sequence ID" value="GBL93275.1"/>
    <property type="molecule type" value="Genomic_DNA"/>
</dbReference>
<evidence type="ECO:0000313" key="2">
    <source>
        <dbReference type="Proteomes" id="UP000499080"/>
    </source>
</evidence>
<evidence type="ECO:0000313" key="1">
    <source>
        <dbReference type="EMBL" id="GBL93275.1"/>
    </source>
</evidence>
<gene>
    <name evidence="1" type="ORF">AVEN_41140_1</name>
</gene>
<protein>
    <submittedName>
        <fullName evidence="1">Uncharacterized protein</fullName>
    </submittedName>
</protein>
<name>A0A4Y2BPB0_ARAVE</name>
<keyword evidence="2" id="KW-1185">Reference proteome</keyword>
<organism evidence="1 2">
    <name type="scientific">Araneus ventricosus</name>
    <name type="common">Orbweaver spider</name>
    <name type="synonym">Epeira ventricosa</name>
    <dbReference type="NCBI Taxonomy" id="182803"/>
    <lineage>
        <taxon>Eukaryota</taxon>
        <taxon>Metazoa</taxon>
        <taxon>Ecdysozoa</taxon>
        <taxon>Arthropoda</taxon>
        <taxon>Chelicerata</taxon>
        <taxon>Arachnida</taxon>
        <taxon>Araneae</taxon>
        <taxon>Araneomorphae</taxon>
        <taxon>Entelegynae</taxon>
        <taxon>Araneoidea</taxon>
        <taxon>Araneidae</taxon>
        <taxon>Araneus</taxon>
    </lineage>
</organism>